<feature type="domain" description="Major facilitator superfamily (MFS) profile" evidence="9">
    <location>
        <begin position="21"/>
        <end position="506"/>
    </location>
</feature>
<dbReference type="Proteomes" id="UP000053557">
    <property type="component" value="Unassembled WGS sequence"/>
</dbReference>
<dbReference type="Gene3D" id="1.20.1720.10">
    <property type="entry name" value="Multidrug resistance protein D"/>
    <property type="match status" value="1"/>
</dbReference>
<evidence type="ECO:0000313" key="10">
    <source>
        <dbReference type="EMBL" id="KUO95147.1"/>
    </source>
</evidence>
<dbReference type="InterPro" id="IPR004638">
    <property type="entry name" value="EmrB-like"/>
</dbReference>
<feature type="transmembrane region" description="Helical" evidence="8">
    <location>
        <begin position="273"/>
        <end position="299"/>
    </location>
</feature>
<feature type="transmembrane region" description="Helical" evidence="8">
    <location>
        <begin position="175"/>
        <end position="196"/>
    </location>
</feature>
<dbReference type="Pfam" id="PF07690">
    <property type="entry name" value="MFS_1"/>
    <property type="match status" value="1"/>
</dbReference>
<keyword evidence="3" id="KW-0813">Transport</keyword>
<dbReference type="PANTHER" id="PTHR42718:SF9">
    <property type="entry name" value="MAJOR FACILITATOR SUPERFAMILY MULTIDRUG TRANSPORTER MFSC"/>
    <property type="match status" value="1"/>
</dbReference>
<evidence type="ECO:0000259" key="9">
    <source>
        <dbReference type="PROSITE" id="PS50850"/>
    </source>
</evidence>
<dbReference type="NCBIfam" id="TIGR00711">
    <property type="entry name" value="efflux_EmrB"/>
    <property type="match status" value="1"/>
</dbReference>
<keyword evidence="11" id="KW-1185">Reference proteome</keyword>
<dbReference type="EMBL" id="LPVJ01000058">
    <property type="protein sequence ID" value="KUO95147.1"/>
    <property type="molecule type" value="Genomic_DNA"/>
</dbReference>
<dbReference type="GO" id="GO:0005886">
    <property type="term" value="C:plasma membrane"/>
    <property type="evidence" value="ECO:0007669"/>
    <property type="project" value="UniProtKB-SubCell"/>
</dbReference>
<comment type="subcellular location">
    <subcellularLocation>
        <location evidence="1">Cell membrane</location>
        <topology evidence="1">Multi-pass membrane protein</topology>
    </subcellularLocation>
</comment>
<dbReference type="InterPro" id="IPR011701">
    <property type="entry name" value="MFS"/>
</dbReference>
<evidence type="ECO:0000313" key="11">
    <source>
        <dbReference type="Proteomes" id="UP000053557"/>
    </source>
</evidence>
<evidence type="ECO:0000256" key="8">
    <source>
        <dbReference type="SAM" id="Phobius"/>
    </source>
</evidence>
<comment type="similarity">
    <text evidence="2">Belongs to the major facilitator superfamily. EmrB family.</text>
</comment>
<gene>
    <name evidence="10" type="ORF">ATW55_13420</name>
</gene>
<feature type="transmembrane region" description="Helical" evidence="8">
    <location>
        <begin position="482"/>
        <end position="502"/>
    </location>
</feature>
<sequence>MKVKGGKRVSFKERFGMSPLALISVVFGVFMAILDNTVVNVAIPKMMSVFSATQNEIEWVITAYLLVTGMLTPVSGYLGDRFGQKRIYLLALGIFTLGSALCGLSWSTQSIIVFRVLQAIGGAMLMPVSMTILFSMSKPERRGTIMGIWGIALMFAPALGPTLSGYFVEYLNWRLIFYINVPIGFLSFFMVTASIPKMPARSTERLDIAGFLTSLGGFFCVLYALSEAPADGWGSITILSFLTVGIILLAFFVAIELTAKNPMLDLRLFKRKVFLVSIITSSLLSISMLGALFILPVFLQNSLGFTPLETGLLTLPGAIVTGVLMPISGVLFDRIGARPLGIIGLAIMLVGSILLMGINLNWTFGTILLVYMFRQAGMGLSMMPLSTAGMNDVPRDMVSRATALQNTMRNVAGSIGTAYLSTVMQSQSTSNLITYLQRLSLHNLSQINLTGIPSVFGITSSTQLTSLVGELQQIAFEHGTQAAFVVAAIISVLGFLSVLFIGKKKPPLELAQRGGRSAALVE</sequence>
<dbReference type="SUPFAM" id="SSF103473">
    <property type="entry name" value="MFS general substrate transporter"/>
    <property type="match status" value="1"/>
</dbReference>
<accession>A0A101XPD2</accession>
<organism evidence="10 11">
    <name type="scientific">Ferroacidibacillus organovorans</name>
    <dbReference type="NCBI Taxonomy" id="1765683"/>
    <lineage>
        <taxon>Bacteria</taxon>
        <taxon>Bacillati</taxon>
        <taxon>Bacillota</taxon>
        <taxon>Bacilli</taxon>
        <taxon>Bacillales</taxon>
        <taxon>Alicyclobacillaceae</taxon>
        <taxon>Ferroacidibacillus</taxon>
    </lineage>
</organism>
<dbReference type="Gene3D" id="1.20.1250.20">
    <property type="entry name" value="MFS general substrate transporter like domains"/>
    <property type="match status" value="1"/>
</dbReference>
<dbReference type="InterPro" id="IPR036259">
    <property type="entry name" value="MFS_trans_sf"/>
</dbReference>
<feature type="transmembrane region" description="Helical" evidence="8">
    <location>
        <begin position="112"/>
        <end position="134"/>
    </location>
</feature>
<feature type="transmembrane region" description="Helical" evidence="8">
    <location>
        <begin position="208"/>
        <end position="226"/>
    </location>
</feature>
<protein>
    <recommendedName>
        <fullName evidence="9">Major facilitator superfamily (MFS) profile domain-containing protein</fullName>
    </recommendedName>
</protein>
<dbReference type="AlphaFoldDB" id="A0A101XPD2"/>
<name>A0A101XPD2_9BACL</name>
<dbReference type="CDD" id="cd17503">
    <property type="entry name" value="MFS_LmrB_MDR_like"/>
    <property type="match status" value="1"/>
</dbReference>
<evidence type="ECO:0000256" key="2">
    <source>
        <dbReference type="ARBA" id="ARBA00008537"/>
    </source>
</evidence>
<keyword evidence="5 8" id="KW-0812">Transmembrane</keyword>
<keyword evidence="4" id="KW-1003">Cell membrane</keyword>
<dbReference type="GO" id="GO:0022857">
    <property type="term" value="F:transmembrane transporter activity"/>
    <property type="evidence" value="ECO:0007669"/>
    <property type="project" value="InterPro"/>
</dbReference>
<dbReference type="PROSITE" id="PS50850">
    <property type="entry name" value="MFS"/>
    <property type="match status" value="1"/>
</dbReference>
<proteinExistence type="inferred from homology"/>
<feature type="transmembrane region" description="Helical" evidence="8">
    <location>
        <begin position="344"/>
        <end position="373"/>
    </location>
</feature>
<feature type="transmembrane region" description="Helical" evidence="8">
    <location>
        <begin position="59"/>
        <end position="78"/>
    </location>
</feature>
<feature type="transmembrane region" description="Helical" evidence="8">
    <location>
        <begin position="311"/>
        <end position="332"/>
    </location>
</feature>
<evidence type="ECO:0000256" key="6">
    <source>
        <dbReference type="ARBA" id="ARBA00022989"/>
    </source>
</evidence>
<comment type="caution">
    <text evidence="10">The sequence shown here is derived from an EMBL/GenBank/DDBJ whole genome shotgun (WGS) entry which is preliminary data.</text>
</comment>
<feature type="transmembrane region" description="Helical" evidence="8">
    <location>
        <begin position="87"/>
        <end position="106"/>
    </location>
</feature>
<evidence type="ECO:0000256" key="4">
    <source>
        <dbReference type="ARBA" id="ARBA00022475"/>
    </source>
</evidence>
<evidence type="ECO:0000256" key="1">
    <source>
        <dbReference type="ARBA" id="ARBA00004651"/>
    </source>
</evidence>
<evidence type="ECO:0000256" key="7">
    <source>
        <dbReference type="ARBA" id="ARBA00023136"/>
    </source>
</evidence>
<feature type="transmembrane region" description="Helical" evidence="8">
    <location>
        <begin position="232"/>
        <end position="253"/>
    </location>
</feature>
<evidence type="ECO:0000256" key="5">
    <source>
        <dbReference type="ARBA" id="ARBA00022692"/>
    </source>
</evidence>
<feature type="transmembrane region" description="Helical" evidence="8">
    <location>
        <begin position="146"/>
        <end position="163"/>
    </location>
</feature>
<keyword evidence="7 8" id="KW-0472">Membrane</keyword>
<dbReference type="InterPro" id="IPR020846">
    <property type="entry name" value="MFS_dom"/>
</dbReference>
<keyword evidence="6 8" id="KW-1133">Transmembrane helix</keyword>
<dbReference type="PANTHER" id="PTHR42718">
    <property type="entry name" value="MAJOR FACILITATOR SUPERFAMILY MULTIDRUG TRANSPORTER MFSC"/>
    <property type="match status" value="1"/>
</dbReference>
<reference evidence="10 11" key="1">
    <citation type="submission" date="2015-12" db="EMBL/GenBank/DDBJ databases">
        <title>Draft genome sequence of Acidibacillus ferrooxidans ITV001, isolated from a chalcopyrite acid mine drainage site in Brazil.</title>
        <authorList>
            <person name="Dall'Agnol H."/>
            <person name="Nancucheo I."/>
            <person name="Johnson B."/>
            <person name="Oliveira R."/>
            <person name="Leite L."/>
            <person name="Pylro V."/>
            <person name="Nunes G.L."/>
            <person name="Tzotzos G."/>
            <person name="Fernandes G.R."/>
            <person name="Dutra J."/>
            <person name="Orellana S.C."/>
            <person name="Oliveira G."/>
        </authorList>
    </citation>
    <scope>NUCLEOTIDE SEQUENCE [LARGE SCALE GENOMIC DNA]</scope>
    <source>
        <strain evidence="11">ITV01</strain>
    </source>
</reference>
<evidence type="ECO:0000256" key="3">
    <source>
        <dbReference type="ARBA" id="ARBA00022448"/>
    </source>
</evidence>
<feature type="transmembrane region" description="Helical" evidence="8">
    <location>
        <begin position="20"/>
        <end position="39"/>
    </location>
</feature>